<protein>
    <submittedName>
        <fullName evidence="1">Uncharacterized protein</fullName>
    </submittedName>
</protein>
<comment type="caution">
    <text evidence="1">The sequence shown here is derived from an EMBL/GenBank/DDBJ whole genome shotgun (WGS) entry which is preliminary data.</text>
</comment>
<reference evidence="1" key="1">
    <citation type="submission" date="2022-11" db="EMBL/GenBank/DDBJ databases">
        <title>Genome Sequence of Nemania bipapillata.</title>
        <authorList>
            <person name="Buettner E."/>
        </authorList>
    </citation>
    <scope>NUCLEOTIDE SEQUENCE</scope>
    <source>
        <strain evidence="1">CP14</strain>
    </source>
</reference>
<organism evidence="1 2">
    <name type="scientific">Nemania bipapillata</name>
    <dbReference type="NCBI Taxonomy" id="110536"/>
    <lineage>
        <taxon>Eukaryota</taxon>
        <taxon>Fungi</taxon>
        <taxon>Dikarya</taxon>
        <taxon>Ascomycota</taxon>
        <taxon>Pezizomycotina</taxon>
        <taxon>Sordariomycetes</taxon>
        <taxon>Xylariomycetidae</taxon>
        <taxon>Xylariales</taxon>
        <taxon>Xylariaceae</taxon>
        <taxon>Nemania</taxon>
    </lineage>
</organism>
<accession>A0ACC2IW29</accession>
<evidence type="ECO:0000313" key="1">
    <source>
        <dbReference type="EMBL" id="KAJ8119404.1"/>
    </source>
</evidence>
<dbReference type="Proteomes" id="UP001153334">
    <property type="component" value="Unassembled WGS sequence"/>
</dbReference>
<gene>
    <name evidence="1" type="ORF">ONZ43_g3637</name>
</gene>
<sequence>MSLKRPDRAAYYCDLAAKLQASALTGYWETLKKIDSTNCLDIFIFSHLLALCIFWETFSLPGADLGTLLERLVGCIRLLRGIDVVLQSWFECLVQTDLGPIITQSQILTTAENVSQDECRGLREMLSQADLSASSIQTCQESIDALQKYLDYENSVDFPSASTHQAFSWLITTSEDFTNLLDLRRPEALVILAHYATLLHRRRGSWVIRDAGYQVLFHIHGYLGRRWDQWLTFPYDVITGGTPHPSQDSCASPAVTQ</sequence>
<dbReference type="EMBL" id="JAPESX010000873">
    <property type="protein sequence ID" value="KAJ8119404.1"/>
    <property type="molecule type" value="Genomic_DNA"/>
</dbReference>
<keyword evidence="2" id="KW-1185">Reference proteome</keyword>
<proteinExistence type="predicted"/>
<evidence type="ECO:0000313" key="2">
    <source>
        <dbReference type="Proteomes" id="UP001153334"/>
    </source>
</evidence>
<name>A0ACC2IW29_9PEZI</name>